<sequence length="107" mass="12271">MQRDRTGGCAAVNIYVGCFAPHVGPPRPNHMRLVWGEVVREQGPPRVIEYTCECEDTVYERCREGGLAYIRRTTRLDGVVQQVHETYRWPSKKAQDVWIALLNGEAR</sequence>
<protein>
    <submittedName>
        <fullName evidence="1">Uncharacterized protein</fullName>
    </submittedName>
</protein>
<evidence type="ECO:0000313" key="1">
    <source>
        <dbReference type="EMBL" id="GAA1632079.1"/>
    </source>
</evidence>
<keyword evidence="2" id="KW-1185">Reference proteome</keyword>
<reference evidence="2" key="1">
    <citation type="journal article" date="2019" name="Int. J. Syst. Evol. Microbiol.">
        <title>The Global Catalogue of Microorganisms (GCM) 10K type strain sequencing project: providing services to taxonomists for standard genome sequencing and annotation.</title>
        <authorList>
            <consortium name="The Broad Institute Genomics Platform"/>
            <consortium name="The Broad Institute Genome Sequencing Center for Infectious Disease"/>
            <person name="Wu L."/>
            <person name="Ma J."/>
        </authorList>
    </citation>
    <scope>NUCLEOTIDE SEQUENCE [LARGE SCALE GENOMIC DNA]</scope>
    <source>
        <strain evidence="2">JCM 13929</strain>
    </source>
</reference>
<name>A0ABP4R528_9ACTN</name>
<dbReference type="Proteomes" id="UP001500064">
    <property type="component" value="Unassembled WGS sequence"/>
</dbReference>
<gene>
    <name evidence="1" type="ORF">GCM10009733_031220</name>
</gene>
<organism evidence="1 2">
    <name type="scientific">Nonomuraea maheshkhaliensis</name>
    <dbReference type="NCBI Taxonomy" id="419590"/>
    <lineage>
        <taxon>Bacteria</taxon>
        <taxon>Bacillati</taxon>
        <taxon>Actinomycetota</taxon>
        <taxon>Actinomycetes</taxon>
        <taxon>Streptosporangiales</taxon>
        <taxon>Streptosporangiaceae</taxon>
        <taxon>Nonomuraea</taxon>
    </lineage>
</organism>
<evidence type="ECO:0000313" key="2">
    <source>
        <dbReference type="Proteomes" id="UP001500064"/>
    </source>
</evidence>
<comment type="caution">
    <text evidence="1">The sequence shown here is derived from an EMBL/GenBank/DDBJ whole genome shotgun (WGS) entry which is preliminary data.</text>
</comment>
<dbReference type="EMBL" id="BAAAMU010000019">
    <property type="protein sequence ID" value="GAA1632079.1"/>
    <property type="molecule type" value="Genomic_DNA"/>
</dbReference>
<proteinExistence type="predicted"/>
<accession>A0ABP4R528</accession>